<dbReference type="AlphaFoldDB" id="A0A1B4Y436"/>
<evidence type="ECO:0000256" key="1">
    <source>
        <dbReference type="ARBA" id="ARBA00007228"/>
    </source>
</evidence>
<evidence type="ECO:0000313" key="6">
    <source>
        <dbReference type="EMBL" id="BAV41816.1"/>
    </source>
</evidence>
<evidence type="ECO:0000256" key="4">
    <source>
        <dbReference type="ARBA" id="ARBA00022691"/>
    </source>
</evidence>
<dbReference type="GO" id="GO:0006396">
    <property type="term" value="P:RNA processing"/>
    <property type="evidence" value="ECO:0007669"/>
    <property type="project" value="InterPro"/>
</dbReference>
<gene>
    <name evidence="6" type="primary">tsnR</name>
    <name evidence="6" type="ORF">SHTP_2725</name>
</gene>
<dbReference type="Proteomes" id="UP000218067">
    <property type="component" value="Chromosome"/>
</dbReference>
<organism evidence="6 7">
    <name type="scientific">Mycobacterium ulcerans subsp. shinshuense</name>
    <dbReference type="NCBI Taxonomy" id="1124626"/>
    <lineage>
        <taxon>Bacteria</taxon>
        <taxon>Bacillati</taxon>
        <taxon>Actinomycetota</taxon>
        <taxon>Actinomycetes</taxon>
        <taxon>Mycobacteriales</taxon>
        <taxon>Mycobacteriaceae</taxon>
        <taxon>Mycobacterium</taxon>
        <taxon>Mycobacterium ulcerans group</taxon>
    </lineage>
</organism>
<keyword evidence="3 6" id="KW-0808">Transferase</keyword>
<dbReference type="InterPro" id="IPR051259">
    <property type="entry name" value="rRNA_Methyltransferase"/>
</dbReference>
<dbReference type="InterPro" id="IPR029064">
    <property type="entry name" value="Ribosomal_eL30-like_sf"/>
</dbReference>
<keyword evidence="2 6" id="KW-0489">Methyltransferase</keyword>
<dbReference type="PANTHER" id="PTHR43191:SF2">
    <property type="entry name" value="RRNA METHYLTRANSFERASE 3, MITOCHONDRIAL"/>
    <property type="match status" value="1"/>
</dbReference>
<dbReference type="GO" id="GO:0003723">
    <property type="term" value="F:RNA binding"/>
    <property type="evidence" value="ECO:0007669"/>
    <property type="project" value="InterPro"/>
</dbReference>
<proteinExistence type="inferred from homology"/>
<sequence>MHESERSRPTGPAQILTERSARVSAAAKLQRHVGRRRTSRFLAEGPNLVEAAAARGLIRELYVTEAAEQRHEPLLARQDAPVYVVTERAAKALSDTVTRSGLVAVCEMPTTGLAEVLSGAPRLVAVAVEIGEPGNAGTLIRIADAMGANAVVLAGNSVDPYNGKCLRASAGSIFAIPVIVAPDTSAALGALRGAGLQVLASVLDGEKSLDDIDQLLEAPTAWLFGPEAHGLSAEVAAAAHHRVRIPMSGGAESLNVAAAAAICLYQSARALSSDR</sequence>
<dbReference type="GO" id="GO:0005737">
    <property type="term" value="C:cytoplasm"/>
    <property type="evidence" value="ECO:0007669"/>
    <property type="project" value="UniProtKB-ARBA"/>
</dbReference>
<dbReference type="GO" id="GO:0032259">
    <property type="term" value="P:methylation"/>
    <property type="evidence" value="ECO:0007669"/>
    <property type="project" value="UniProtKB-KW"/>
</dbReference>
<dbReference type="SUPFAM" id="SSF75217">
    <property type="entry name" value="alpha/beta knot"/>
    <property type="match status" value="1"/>
</dbReference>
<evidence type="ECO:0000313" key="7">
    <source>
        <dbReference type="Proteomes" id="UP000218067"/>
    </source>
</evidence>
<dbReference type="InterPro" id="IPR001537">
    <property type="entry name" value="SpoU_MeTrfase"/>
</dbReference>
<dbReference type="Pfam" id="PF22435">
    <property type="entry name" value="MRM3-like_sub_bind"/>
    <property type="match status" value="1"/>
</dbReference>
<dbReference type="InterPro" id="IPR029026">
    <property type="entry name" value="tRNA_m1G_MTases_N"/>
</dbReference>
<evidence type="ECO:0000259" key="5">
    <source>
        <dbReference type="SMART" id="SM00967"/>
    </source>
</evidence>
<dbReference type="Pfam" id="PF00588">
    <property type="entry name" value="SpoU_methylase"/>
    <property type="match status" value="1"/>
</dbReference>
<feature type="domain" description="RNA 2-O ribose methyltransferase substrate binding" evidence="5">
    <location>
        <begin position="42"/>
        <end position="112"/>
    </location>
</feature>
<accession>A0A1B4Y436</accession>
<dbReference type="InterPro" id="IPR029028">
    <property type="entry name" value="Alpha/beta_knot_MTases"/>
</dbReference>
<dbReference type="GO" id="GO:0008173">
    <property type="term" value="F:RNA methyltransferase activity"/>
    <property type="evidence" value="ECO:0007669"/>
    <property type="project" value="InterPro"/>
</dbReference>
<dbReference type="InterPro" id="IPR013123">
    <property type="entry name" value="SpoU_subst-bd"/>
</dbReference>
<dbReference type="SUPFAM" id="SSF55315">
    <property type="entry name" value="L30e-like"/>
    <property type="match status" value="1"/>
</dbReference>
<reference evidence="6 7" key="1">
    <citation type="submission" date="2016-08" db="EMBL/GenBank/DDBJ databases">
        <title>Complete genome sequence of Mycobacterium shinshuense, a subspecies of M. ulcerans.</title>
        <authorList>
            <person name="Yoshida M."/>
            <person name="Ogura Y."/>
            <person name="Hayashi T."/>
            <person name="Hoshino Y."/>
        </authorList>
    </citation>
    <scope>NUCLEOTIDE SEQUENCE [LARGE SCALE GENOMIC DNA]</scope>
    <source>
        <strain evidence="7">ATCC 33728</strain>
    </source>
</reference>
<evidence type="ECO:0000256" key="3">
    <source>
        <dbReference type="ARBA" id="ARBA00022679"/>
    </source>
</evidence>
<dbReference type="InterPro" id="IPR053888">
    <property type="entry name" value="MRM3-like_sub_bind"/>
</dbReference>
<dbReference type="CDD" id="cd18095">
    <property type="entry name" value="SpoU-like_rRNA-MTase"/>
    <property type="match status" value="1"/>
</dbReference>
<evidence type="ECO:0000256" key="2">
    <source>
        <dbReference type="ARBA" id="ARBA00022603"/>
    </source>
</evidence>
<dbReference type="EMBL" id="AP017624">
    <property type="protein sequence ID" value="BAV41816.1"/>
    <property type="molecule type" value="Genomic_DNA"/>
</dbReference>
<dbReference type="PANTHER" id="PTHR43191">
    <property type="entry name" value="RRNA METHYLTRANSFERASE 3"/>
    <property type="match status" value="1"/>
</dbReference>
<dbReference type="Gene3D" id="3.40.1280.10">
    <property type="match status" value="1"/>
</dbReference>
<protein>
    <submittedName>
        <fullName evidence="6">23S rRNA methyltransferase</fullName>
    </submittedName>
</protein>
<dbReference type="SMART" id="SM00967">
    <property type="entry name" value="SpoU_sub_bind"/>
    <property type="match status" value="1"/>
</dbReference>
<name>A0A1B4Y436_MYCUL</name>
<dbReference type="Gene3D" id="3.30.1330.30">
    <property type="match status" value="1"/>
</dbReference>
<keyword evidence="4" id="KW-0949">S-adenosyl-L-methionine</keyword>
<comment type="similarity">
    <text evidence="1">Belongs to the class IV-like SAM-binding methyltransferase superfamily. RNA methyltransferase TrmH family.</text>
</comment>